<evidence type="ECO:0000313" key="1">
    <source>
        <dbReference type="EMBL" id="KXB01551.1"/>
    </source>
</evidence>
<proteinExistence type="predicted"/>
<dbReference type="AlphaFoldDB" id="A0A133V550"/>
<dbReference type="Proteomes" id="UP000070035">
    <property type="component" value="Unassembled WGS sequence"/>
</dbReference>
<dbReference type="EMBL" id="LHXY01000034">
    <property type="protein sequence ID" value="KXB01551.1"/>
    <property type="molecule type" value="Genomic_DNA"/>
</dbReference>
<protein>
    <submittedName>
        <fullName evidence="1">Uncharacterized protein</fullName>
    </submittedName>
</protein>
<organism evidence="1 2">
    <name type="scientific">candidate division MSBL1 archaeon SCGC-AAA261F17</name>
    <dbReference type="NCBI Taxonomy" id="1698274"/>
    <lineage>
        <taxon>Archaea</taxon>
        <taxon>Methanobacteriati</taxon>
        <taxon>Methanobacteriota</taxon>
        <taxon>candidate division MSBL1</taxon>
    </lineage>
</organism>
<keyword evidence="2" id="KW-1185">Reference proteome</keyword>
<accession>A0A133V550</accession>
<reference evidence="1 2" key="1">
    <citation type="journal article" date="2016" name="Sci. Rep.">
        <title>Metabolic traits of an uncultured archaeal lineage -MSBL1- from brine pools of the Red Sea.</title>
        <authorList>
            <person name="Mwirichia R."/>
            <person name="Alam I."/>
            <person name="Rashid M."/>
            <person name="Vinu M."/>
            <person name="Ba-Alawi W."/>
            <person name="Anthony Kamau A."/>
            <person name="Kamanda Ngugi D."/>
            <person name="Goker M."/>
            <person name="Klenk H.P."/>
            <person name="Bajic V."/>
            <person name="Stingl U."/>
        </authorList>
    </citation>
    <scope>NUCLEOTIDE SEQUENCE [LARGE SCALE GENOMIC DNA]</scope>
    <source>
        <strain evidence="1">SCGC-AAA261F17</strain>
    </source>
</reference>
<comment type="caution">
    <text evidence="1">The sequence shown here is derived from an EMBL/GenBank/DDBJ whole genome shotgun (WGS) entry which is preliminary data.</text>
</comment>
<gene>
    <name evidence="1" type="ORF">AKJ44_02415</name>
</gene>
<sequence length="96" mass="11349">MPEYPESVLTESRKGKTEVRALASKGEFVMCEYLDPESLERTEKKKKLILKREDGETEEYFIIPMKQKGRDLLITPKEKSGEYTFWNKTEEKIEEL</sequence>
<evidence type="ECO:0000313" key="2">
    <source>
        <dbReference type="Proteomes" id="UP000070035"/>
    </source>
</evidence>
<name>A0A133V550_9EURY</name>